<comment type="subcellular location">
    <subcellularLocation>
        <location evidence="1">Cytoplasm</location>
    </subcellularLocation>
</comment>
<accession>A0A061JBA5</accession>
<dbReference type="PROSITE" id="PS51203">
    <property type="entry name" value="CS"/>
    <property type="match status" value="1"/>
</dbReference>
<dbReference type="GO" id="GO:0005737">
    <property type="term" value="C:cytoplasm"/>
    <property type="evidence" value="ECO:0007669"/>
    <property type="project" value="UniProtKB-SubCell"/>
</dbReference>
<evidence type="ECO:0000313" key="4">
    <source>
        <dbReference type="EMBL" id="ESL12194.1"/>
    </source>
</evidence>
<dbReference type="Pfam" id="PF04969">
    <property type="entry name" value="CS"/>
    <property type="match status" value="1"/>
</dbReference>
<protein>
    <submittedName>
        <fullName evidence="4">Nuclear movement protein</fullName>
    </submittedName>
</protein>
<dbReference type="FunFam" id="2.60.40.790:FF:000001">
    <property type="entry name" value="Nuclear migration protein nudC"/>
    <property type="match status" value="1"/>
</dbReference>
<proteinExistence type="predicted"/>
<evidence type="ECO:0000256" key="2">
    <source>
        <dbReference type="ARBA" id="ARBA00022490"/>
    </source>
</evidence>
<dbReference type="Gene3D" id="2.60.40.790">
    <property type="match status" value="1"/>
</dbReference>
<sequence>MSLVESQNGMTDLIPCNEQCGGDYSTYSFGQGDLDVTVTVPLSEGTTAKMLLVQITATNIVVGFRGKPPIISGELYRTVKADECTWCVEDKRLLVITLVKTNSQYEEWWPCVTVGERQIDMKTFRPPSKHISDLDGSAQATIAKMMFDQRQKMQNLPTSEEMQLEEVMRKAQGTK</sequence>
<organism evidence="4 5">
    <name type="scientific">Trypanosoma rangeli SC58</name>
    <dbReference type="NCBI Taxonomy" id="429131"/>
    <lineage>
        <taxon>Eukaryota</taxon>
        <taxon>Discoba</taxon>
        <taxon>Euglenozoa</taxon>
        <taxon>Kinetoplastea</taxon>
        <taxon>Metakinetoplastina</taxon>
        <taxon>Trypanosomatida</taxon>
        <taxon>Trypanosomatidae</taxon>
        <taxon>Trypanosoma</taxon>
        <taxon>Herpetosoma</taxon>
    </lineage>
</organism>
<reference evidence="4 5" key="1">
    <citation type="submission" date="2013-07" db="EMBL/GenBank/DDBJ databases">
        <authorList>
            <person name="Stoco P.H."/>
            <person name="Wagner G."/>
            <person name="Gerber A."/>
            <person name="Zaha A."/>
            <person name="Thompson C."/>
            <person name="Bartholomeu D.C."/>
            <person name="Luckemeyer D.D."/>
            <person name="Bahia D."/>
            <person name="Loreto E."/>
            <person name="Prestes E.B."/>
            <person name="Lima F.M."/>
            <person name="Rodrigues-Luiz G."/>
            <person name="Vallejo G.A."/>
            <person name="Filho J.F."/>
            <person name="Monteiro K.M."/>
            <person name="Tyler K.M."/>
            <person name="de Almeida L.G."/>
            <person name="Ortiz M.F."/>
            <person name="Siervo M.A."/>
            <person name="de Moraes M.H."/>
            <person name="Cunha O.L."/>
            <person name="Mendonca-Neto R."/>
            <person name="Silva R."/>
            <person name="Teixeira S.M."/>
            <person name="Murta S.M."/>
            <person name="Sincero T.C."/>
            <person name="Mendes T.A."/>
            <person name="Urmenyi T.P."/>
            <person name="Silva V.G."/>
            <person name="da Rocha W.D."/>
            <person name="Andersson B."/>
            <person name="Romanha A.J."/>
            <person name="Steindel M."/>
            <person name="de Vasconcelos A.T."/>
            <person name="Grisard E.C."/>
        </authorList>
    </citation>
    <scope>NUCLEOTIDE SEQUENCE [LARGE SCALE GENOMIC DNA]</scope>
    <source>
        <strain evidence="4 5">SC58</strain>
    </source>
</reference>
<dbReference type="InterPro" id="IPR007052">
    <property type="entry name" value="CS_dom"/>
</dbReference>
<dbReference type="InterPro" id="IPR037898">
    <property type="entry name" value="NudC_fam"/>
</dbReference>
<name>A0A061JBA5_TRYRA</name>
<evidence type="ECO:0000256" key="1">
    <source>
        <dbReference type="ARBA" id="ARBA00004496"/>
    </source>
</evidence>
<gene>
    <name evidence="4" type="ORF">TRSC58_00042</name>
</gene>
<dbReference type="InterPro" id="IPR008978">
    <property type="entry name" value="HSP20-like_chaperone"/>
</dbReference>
<dbReference type="GO" id="GO:0006457">
    <property type="term" value="P:protein folding"/>
    <property type="evidence" value="ECO:0007669"/>
    <property type="project" value="TreeGrafter"/>
</dbReference>
<keyword evidence="2" id="KW-0963">Cytoplasm</keyword>
<dbReference type="OrthoDB" id="416217at2759"/>
<dbReference type="EMBL" id="AUPL01000042">
    <property type="protein sequence ID" value="ESL12194.1"/>
    <property type="molecule type" value="Genomic_DNA"/>
</dbReference>
<dbReference type="VEuPathDB" id="TriTrypDB:TRSC58_00042"/>
<dbReference type="SUPFAM" id="SSF49764">
    <property type="entry name" value="HSP20-like chaperones"/>
    <property type="match status" value="1"/>
</dbReference>
<evidence type="ECO:0000313" key="5">
    <source>
        <dbReference type="Proteomes" id="UP000031737"/>
    </source>
</evidence>
<comment type="caution">
    <text evidence="4">The sequence shown here is derived from an EMBL/GenBank/DDBJ whole genome shotgun (WGS) entry which is preliminary data.</text>
</comment>
<dbReference type="PANTHER" id="PTHR12356">
    <property type="entry name" value="NUCLEAR MOVEMENT PROTEIN NUDC"/>
    <property type="match status" value="1"/>
</dbReference>
<feature type="domain" description="CS" evidence="3">
    <location>
        <begin position="22"/>
        <end position="113"/>
    </location>
</feature>
<dbReference type="CDD" id="cd06467">
    <property type="entry name" value="p23_NUDC_like"/>
    <property type="match status" value="1"/>
</dbReference>
<dbReference type="Proteomes" id="UP000031737">
    <property type="component" value="Unassembled WGS sequence"/>
</dbReference>
<dbReference type="PANTHER" id="PTHR12356:SF14">
    <property type="entry name" value="MOVEMENT PROTEIN, PUTATIVE-RELATED"/>
    <property type="match status" value="1"/>
</dbReference>
<dbReference type="GO" id="GO:0051082">
    <property type="term" value="F:unfolded protein binding"/>
    <property type="evidence" value="ECO:0007669"/>
    <property type="project" value="TreeGrafter"/>
</dbReference>
<dbReference type="AlphaFoldDB" id="A0A061JBA5"/>
<evidence type="ECO:0000259" key="3">
    <source>
        <dbReference type="PROSITE" id="PS51203"/>
    </source>
</evidence>
<keyword evidence="5" id="KW-1185">Reference proteome</keyword>